<dbReference type="EMBL" id="JBHSEF010000010">
    <property type="protein sequence ID" value="MFC4354329.1"/>
    <property type="molecule type" value="Genomic_DNA"/>
</dbReference>
<dbReference type="SUPFAM" id="SSF48452">
    <property type="entry name" value="TPR-like"/>
    <property type="match status" value="3"/>
</dbReference>
<dbReference type="PROSITE" id="PS50005">
    <property type="entry name" value="TPR"/>
    <property type="match status" value="3"/>
</dbReference>
<dbReference type="Gene3D" id="3.90.70.10">
    <property type="entry name" value="Cysteine proteinases"/>
    <property type="match status" value="1"/>
</dbReference>
<dbReference type="PANTHER" id="PTHR44858">
    <property type="entry name" value="TETRATRICOPEPTIDE REPEAT PROTEIN 6"/>
    <property type="match status" value="1"/>
</dbReference>
<protein>
    <submittedName>
        <fullName evidence="5">Tetratricopeptide repeat protein</fullName>
    </submittedName>
</protein>
<dbReference type="InterPro" id="IPR039564">
    <property type="entry name" value="Peptidase_C39-like"/>
</dbReference>
<comment type="caution">
    <text evidence="5">The sequence shown here is derived from an EMBL/GenBank/DDBJ whole genome shotgun (WGS) entry which is preliminary data.</text>
</comment>
<feature type="repeat" description="TPR" evidence="3">
    <location>
        <begin position="883"/>
        <end position="916"/>
    </location>
</feature>
<dbReference type="InterPro" id="IPR050498">
    <property type="entry name" value="Ycf3"/>
</dbReference>
<keyword evidence="6" id="KW-1185">Reference proteome</keyword>
<dbReference type="Proteomes" id="UP001595733">
    <property type="component" value="Unassembled WGS sequence"/>
</dbReference>
<organism evidence="5 6">
    <name type="scientific">Chryseomicrobium palamuruense</name>
    <dbReference type="NCBI Taxonomy" id="682973"/>
    <lineage>
        <taxon>Bacteria</taxon>
        <taxon>Bacillati</taxon>
        <taxon>Bacillota</taxon>
        <taxon>Bacilli</taxon>
        <taxon>Bacillales</taxon>
        <taxon>Caryophanaceae</taxon>
        <taxon>Chryseomicrobium</taxon>
    </lineage>
</organism>
<sequence length="1366" mass="157258">MTITTQPTVQDLIASLWQKRSWTHLKSFLSTLTTEDAYNRLITQAQQEGMPQYAVILKRHAHKKFHSFQTTLWQAEVLFIRGEHFKAEQLLKTKAMLAAFDDISDEQRAEMARLLARVYSALQRFHEAEEQLKQLEQLGKRTLVDMVRFLMAKGERQQAIDLIQSLAPDQIAENQHHLLLFLSDLYLLEGQPEVARTLLKETLSHHPEEFLVRMDLASVLYVTGDLEESLVELHAVNAWNPFHYAKWPFIMLEAHLLYKLSRFEELTHLVEGHRSFFQNHVYGNFQANGEGKRVLLELTQQVQHVNYCVPAALQLILQAFDVTEQQETIARAVREDEGTQLHHAREYMNQLGYESLYFKGDLATYKSLLDQGIPILVSTLIEMNAHVQVVVGYDDRLQALYIQDPNEVHPYALAYDKWQETYQLREGLSVVFLPEAKKDLVIQFDRNAHAFFDALYTLTAEESTESEDILTFSDQHPDNLSVAVMGLLSLTSQASSEQTERWLRVLEENITATHEDVRLLRAHHAFWIGHYKEALNALEGPELHLNSNALFIKGLSHLKMDALDEAEKALYQSLEVNPHQAVAYSYLARIELQREWRLRAYKWVDIAKELSPNDSFVRATEALVYFENGVYETAYQLFESLVAEDSKDSYALYEMARAKQFLGEMDQARTLYKASLEIDHVEPFAYLRLAEIEDDFVQKKAHLKQGIANLPEQGILYSELGLLEEQEGLFEAAQTLFEKAVKLQPADTDAVFYLARNYFKQHRLDDAWKMLNPHLESEDPVRMLLAVSFVMSEMNTTETKDRLITLLESRLREATNDDVDLYAMTYVDFASETRYRKQVIELFAELRARHATPELRSLEGQLHLEIGTQQFAKELFLEAGKHEVAQNQLAMMALADGDVQSAIAYYEKTLELQPYQTEALQGLMNLSVELESLEVCLAVTSYVHEVTTDIIEFDQVLEWIDDAEELERVLPLIDSLDGYVSAKWWYLLKARCAHIVGDFSLAETCYQKALAEHDAGVVLYRYVEFLLEMGRANEALPLIHKELLAQPEDPDWIGHFITALEQKKRIPLLLHHLKKLPKEHRKTYLVHAAQQLALRLAALNEDEPAGMIGSIKQKAQQFFYAIRIIQLYEEAIKLDPKDVTTIMGFAEFYLDADMPDEAIKLLRPLVNVEESEAKRMLVFAYAQQLAERVHPNDVQIASRYAQELIAEDPEDLSVLDWWAQVHGHSEDYKTSFQIVSQALAIDPYHADFLNMGWKSLELNYGEKALPHLDRFVESWRPVMKQHTELLLIRAVTLNDLGEGQRAKELLSLIPSYTLEYMPSLFETARAEVLLGHPRKAKRLMQEILRGDDGTYEAMAEEDPLLVELLG</sequence>
<dbReference type="RefSeq" id="WP_378140606.1">
    <property type="nucleotide sequence ID" value="NZ_JBHSEF010000010.1"/>
</dbReference>
<dbReference type="Pfam" id="PF14559">
    <property type="entry name" value="TPR_19"/>
    <property type="match status" value="2"/>
</dbReference>
<feature type="repeat" description="TPR" evidence="3">
    <location>
        <begin position="547"/>
        <end position="580"/>
    </location>
</feature>
<dbReference type="PANTHER" id="PTHR44858:SF1">
    <property type="entry name" value="UDP-N-ACETYLGLUCOSAMINE--PEPTIDE N-ACETYLGLUCOSAMINYLTRANSFERASE SPINDLY-RELATED"/>
    <property type="match status" value="1"/>
</dbReference>
<proteinExistence type="predicted"/>
<evidence type="ECO:0000313" key="6">
    <source>
        <dbReference type="Proteomes" id="UP001595733"/>
    </source>
</evidence>
<reference evidence="6" key="1">
    <citation type="journal article" date="2019" name="Int. J. Syst. Evol. Microbiol.">
        <title>The Global Catalogue of Microorganisms (GCM) 10K type strain sequencing project: providing services to taxonomists for standard genome sequencing and annotation.</title>
        <authorList>
            <consortium name="The Broad Institute Genomics Platform"/>
            <consortium name="The Broad Institute Genome Sequencing Center for Infectious Disease"/>
            <person name="Wu L."/>
            <person name="Ma J."/>
        </authorList>
    </citation>
    <scope>NUCLEOTIDE SEQUENCE [LARGE SCALE GENOMIC DNA]</scope>
    <source>
        <strain evidence="6">CCUG 50353</strain>
    </source>
</reference>
<dbReference type="PROSITE" id="PS50990">
    <property type="entry name" value="PEPTIDASE_C39"/>
    <property type="match status" value="1"/>
</dbReference>
<dbReference type="InterPro" id="IPR005074">
    <property type="entry name" value="Peptidase_C39"/>
</dbReference>
<dbReference type="Pfam" id="PF13432">
    <property type="entry name" value="TPR_16"/>
    <property type="match status" value="1"/>
</dbReference>
<evidence type="ECO:0000259" key="4">
    <source>
        <dbReference type="PROSITE" id="PS50990"/>
    </source>
</evidence>
<keyword evidence="2 3" id="KW-0802">TPR repeat</keyword>
<evidence type="ECO:0000256" key="1">
    <source>
        <dbReference type="ARBA" id="ARBA00022737"/>
    </source>
</evidence>
<evidence type="ECO:0000313" key="5">
    <source>
        <dbReference type="EMBL" id="MFC4354329.1"/>
    </source>
</evidence>
<dbReference type="Gene3D" id="1.25.40.10">
    <property type="entry name" value="Tetratricopeptide repeat domain"/>
    <property type="match status" value="4"/>
</dbReference>
<dbReference type="InterPro" id="IPR019734">
    <property type="entry name" value="TPR_rpt"/>
</dbReference>
<name>A0ABV8UT77_9BACL</name>
<dbReference type="InterPro" id="IPR011990">
    <property type="entry name" value="TPR-like_helical_dom_sf"/>
</dbReference>
<accession>A0ABV8UT77</accession>
<feature type="repeat" description="TPR" evidence="3">
    <location>
        <begin position="714"/>
        <end position="747"/>
    </location>
</feature>
<dbReference type="Pfam" id="PF13529">
    <property type="entry name" value="Peptidase_C39_2"/>
    <property type="match status" value="1"/>
</dbReference>
<feature type="domain" description="Peptidase C39" evidence="4">
    <location>
        <begin position="301"/>
        <end position="429"/>
    </location>
</feature>
<dbReference type="SMART" id="SM00028">
    <property type="entry name" value="TPR"/>
    <property type="match status" value="8"/>
</dbReference>
<evidence type="ECO:0000256" key="3">
    <source>
        <dbReference type="PROSITE-ProRule" id="PRU00339"/>
    </source>
</evidence>
<dbReference type="SUPFAM" id="SSF81901">
    <property type="entry name" value="HCP-like"/>
    <property type="match status" value="1"/>
</dbReference>
<gene>
    <name evidence="5" type="ORF">ACFO0S_04475</name>
</gene>
<evidence type="ECO:0000256" key="2">
    <source>
        <dbReference type="ARBA" id="ARBA00022803"/>
    </source>
</evidence>
<keyword evidence="1" id="KW-0677">Repeat</keyword>
<dbReference type="Pfam" id="PF13181">
    <property type="entry name" value="TPR_8"/>
    <property type="match status" value="1"/>
</dbReference>